<reference evidence="4" key="1">
    <citation type="submission" date="2017-10" db="EMBL/GenBank/DDBJ databases">
        <title>Draft genome sequences of strains TRE 1, TRE 9, TRE H and TRI 7, isolated from tamarins, belonging to four potential novel Bifidobacterium species.</title>
        <authorList>
            <person name="Mattarelli P."/>
            <person name="Modesto M."/>
            <person name="Puglisi E."/>
            <person name="Morelli L."/>
            <person name="Bonetti A."/>
            <person name="Spezio C."/>
            <person name="Sandri C."/>
        </authorList>
    </citation>
    <scope>NUCLEOTIDE SEQUENCE [LARGE SCALE GENOMIC DNA]</scope>
    <source>
        <strain evidence="4">TREH</strain>
    </source>
</reference>
<feature type="transmembrane region" description="Helical" evidence="2">
    <location>
        <begin position="12"/>
        <end position="37"/>
    </location>
</feature>
<evidence type="ECO:0000313" key="3">
    <source>
        <dbReference type="EMBL" id="PJM77796.1"/>
    </source>
</evidence>
<dbReference type="EMBL" id="PEBJ01000001">
    <property type="protein sequence ID" value="PJM77796.1"/>
    <property type="molecule type" value="Genomic_DNA"/>
</dbReference>
<keyword evidence="2" id="KW-1133">Transmembrane helix</keyword>
<feature type="compositionally biased region" description="Basic and acidic residues" evidence="1">
    <location>
        <begin position="161"/>
        <end position="173"/>
    </location>
</feature>
<keyword evidence="4" id="KW-1185">Reference proteome</keyword>
<feature type="transmembrane region" description="Helical" evidence="2">
    <location>
        <begin position="85"/>
        <end position="105"/>
    </location>
</feature>
<organism evidence="3 4">
    <name type="scientific">Bifidobacterium felsineum</name>
    <dbReference type="NCBI Taxonomy" id="2045440"/>
    <lineage>
        <taxon>Bacteria</taxon>
        <taxon>Bacillati</taxon>
        <taxon>Actinomycetota</taxon>
        <taxon>Actinomycetes</taxon>
        <taxon>Bifidobacteriales</taxon>
        <taxon>Bifidobacteriaceae</taxon>
        <taxon>Bifidobacterium</taxon>
    </lineage>
</organism>
<evidence type="ECO:0000313" key="4">
    <source>
        <dbReference type="Proteomes" id="UP000229239"/>
    </source>
</evidence>
<evidence type="ECO:0000256" key="1">
    <source>
        <dbReference type="SAM" id="MobiDB-lite"/>
    </source>
</evidence>
<name>A0A2M9HLV9_9BIFI</name>
<keyword evidence="2" id="KW-0812">Transmembrane</keyword>
<evidence type="ECO:0000256" key="2">
    <source>
        <dbReference type="SAM" id="Phobius"/>
    </source>
</evidence>
<protein>
    <submittedName>
        <fullName evidence="3">Uncharacterized protein</fullName>
    </submittedName>
</protein>
<feature type="transmembrane region" description="Helical" evidence="2">
    <location>
        <begin position="43"/>
        <end position="64"/>
    </location>
</feature>
<comment type="caution">
    <text evidence="3">The sequence shown here is derived from an EMBL/GenBank/DDBJ whole genome shotgun (WGS) entry which is preliminary data.</text>
</comment>
<dbReference type="OrthoDB" id="3231631at2"/>
<accession>A0A2M9HLV9</accession>
<gene>
    <name evidence="3" type="ORF">CSQ86_01690</name>
</gene>
<dbReference type="AlphaFoldDB" id="A0A2M9HLV9"/>
<keyword evidence="2" id="KW-0472">Membrane</keyword>
<dbReference type="Proteomes" id="UP000229239">
    <property type="component" value="Unassembled WGS sequence"/>
</dbReference>
<dbReference type="RefSeq" id="WP_100493399.1">
    <property type="nucleotide sequence ID" value="NZ_PEBJ01000001.1"/>
</dbReference>
<proteinExistence type="predicted"/>
<feature type="region of interest" description="Disordered" evidence="1">
    <location>
        <begin position="161"/>
        <end position="186"/>
    </location>
</feature>
<sequence>MTTDGRKPKYGHVLGGHLLLDVVVSFPASALIAWIGLRFAMRVAFDGGELAALLFVAWVLLSLIDARIDYAVWRRTGRTQPRMPWPLIALKVLIPFVLPWLAALLHEDATMMAAACMAMGAVRLAELIGLERPWKGEDESVIERRTGELRKLNRETLEEIREERRTRAGRPDDAGTYDPYNLRGKR</sequence>